<dbReference type="GO" id="GO:0072659">
    <property type="term" value="P:protein localization to plasma membrane"/>
    <property type="evidence" value="ECO:0007669"/>
    <property type="project" value="TreeGrafter"/>
</dbReference>
<evidence type="ECO:0000256" key="2">
    <source>
        <dbReference type="ARBA" id="ARBA00006565"/>
    </source>
</evidence>
<keyword evidence="5 6" id="KW-0472">Membrane</keyword>
<organism evidence="9 10">
    <name type="scientific">Periophthalmus magnuspinnatus</name>
    <dbReference type="NCBI Taxonomy" id="409849"/>
    <lineage>
        <taxon>Eukaryota</taxon>
        <taxon>Metazoa</taxon>
        <taxon>Chordata</taxon>
        <taxon>Craniata</taxon>
        <taxon>Vertebrata</taxon>
        <taxon>Euteleostomi</taxon>
        <taxon>Actinopterygii</taxon>
        <taxon>Neopterygii</taxon>
        <taxon>Teleostei</taxon>
        <taxon>Neoteleostei</taxon>
        <taxon>Acanthomorphata</taxon>
        <taxon>Gobiaria</taxon>
        <taxon>Gobiiformes</taxon>
        <taxon>Gobioidei</taxon>
        <taxon>Gobiidae</taxon>
        <taxon>Oxudercinae</taxon>
        <taxon>Periophthalmus</taxon>
    </lineage>
</organism>
<evidence type="ECO:0000313" key="10">
    <source>
        <dbReference type="Proteomes" id="UP000261520"/>
    </source>
</evidence>
<evidence type="ECO:0000256" key="4">
    <source>
        <dbReference type="ARBA" id="ARBA00022989"/>
    </source>
</evidence>
<evidence type="ECO:0000313" key="9">
    <source>
        <dbReference type="Ensembl" id="ENSPMGP00000012589.1"/>
    </source>
</evidence>
<feature type="transmembrane region" description="Helical" evidence="6">
    <location>
        <begin position="34"/>
        <end position="53"/>
    </location>
</feature>
<feature type="domain" description="CWH43-like N-terminal" evidence="8">
    <location>
        <begin position="22"/>
        <end position="187"/>
    </location>
</feature>
<dbReference type="PANTHER" id="PTHR21324">
    <property type="entry name" value="FASTING-INDUCIBLE INTEGRAL MEMBRANE PROTEIN TM6P1-RELATED"/>
    <property type="match status" value="1"/>
</dbReference>
<evidence type="ECO:0000259" key="8">
    <source>
        <dbReference type="Pfam" id="PF10277"/>
    </source>
</evidence>
<dbReference type="GO" id="GO:0005886">
    <property type="term" value="C:plasma membrane"/>
    <property type="evidence" value="ECO:0007669"/>
    <property type="project" value="TreeGrafter"/>
</dbReference>
<dbReference type="Ensembl" id="ENSPMGT00000013433.1">
    <property type="protein sequence ID" value="ENSPMGP00000012589.1"/>
    <property type="gene ID" value="ENSPMGG00000010387.1"/>
</dbReference>
<feature type="transmembrane region" description="Helical" evidence="6">
    <location>
        <begin position="135"/>
        <end position="154"/>
    </location>
</feature>
<evidence type="ECO:0000256" key="6">
    <source>
        <dbReference type="SAM" id="Phobius"/>
    </source>
</evidence>
<keyword evidence="10" id="KW-1185">Reference proteome</keyword>
<evidence type="ECO:0000256" key="5">
    <source>
        <dbReference type="ARBA" id="ARBA00023136"/>
    </source>
</evidence>
<comment type="subcellular location">
    <subcellularLocation>
        <location evidence="1">Endomembrane system</location>
        <topology evidence="1">Multi-pass membrane protein</topology>
    </subcellularLocation>
</comment>
<proteinExistence type="inferred from homology"/>
<evidence type="ECO:0000256" key="3">
    <source>
        <dbReference type="ARBA" id="ARBA00022692"/>
    </source>
</evidence>
<keyword evidence="7" id="KW-0732">Signal</keyword>
<reference evidence="9" key="2">
    <citation type="submission" date="2025-09" db="UniProtKB">
        <authorList>
            <consortium name="Ensembl"/>
        </authorList>
    </citation>
    <scope>IDENTIFICATION</scope>
</reference>
<protein>
    <recommendedName>
        <fullName evidence="8">CWH43-like N-terminal domain-containing protein</fullName>
    </recommendedName>
</protein>
<reference evidence="9" key="1">
    <citation type="submission" date="2025-08" db="UniProtKB">
        <authorList>
            <consortium name="Ensembl"/>
        </authorList>
    </citation>
    <scope>IDENTIFICATION</scope>
</reference>
<feature type="transmembrane region" description="Helical" evidence="6">
    <location>
        <begin position="90"/>
        <end position="114"/>
    </location>
</feature>
<dbReference type="AlphaFoldDB" id="A0A3B4A7I5"/>
<evidence type="ECO:0000256" key="7">
    <source>
        <dbReference type="SAM" id="SignalP"/>
    </source>
</evidence>
<sequence>MVLWILLPITLAFISFVGTWSVSSGTYAPENSLFTATINAGSFLFLLFCILHHSHVIEKHGGLSVMSRMAAVLGVVASLGAFIAANCNPYHLALLHNLGAAVSFVCICFYTVLLTELTKKSQLSGLETYLYPYRIVATIIQAIVTICYTIMFAQEEYFYRHLSAIFEWMLGANLQLFELSYVAEFYYFSSYMISNLLGKREEQKPLMLTLS</sequence>
<dbReference type="Proteomes" id="UP000261520">
    <property type="component" value="Unplaced"/>
</dbReference>
<keyword evidence="4 6" id="KW-1133">Transmembrane helix</keyword>
<dbReference type="PANTHER" id="PTHR21324:SF13">
    <property type="entry name" value="SI:DKEY-228D14.5"/>
    <property type="match status" value="1"/>
</dbReference>
<dbReference type="Pfam" id="PF10277">
    <property type="entry name" value="Frag1"/>
    <property type="match status" value="1"/>
</dbReference>
<evidence type="ECO:0000256" key="1">
    <source>
        <dbReference type="ARBA" id="ARBA00004127"/>
    </source>
</evidence>
<dbReference type="InterPro" id="IPR019402">
    <property type="entry name" value="CWH43_N"/>
</dbReference>
<dbReference type="InterPro" id="IPR050911">
    <property type="entry name" value="DRAM/TMEM150_Autophagy_Mod"/>
</dbReference>
<feature type="chain" id="PRO_5017235020" description="CWH43-like N-terminal domain-containing protein" evidence="7">
    <location>
        <begin position="20"/>
        <end position="211"/>
    </location>
</feature>
<comment type="similarity">
    <text evidence="2">Belongs to the DRAM/TMEM150 family.</text>
</comment>
<name>A0A3B4A7I5_9GOBI</name>
<feature type="transmembrane region" description="Helical" evidence="6">
    <location>
        <begin position="65"/>
        <end position="84"/>
    </location>
</feature>
<accession>A0A3B4A7I5</accession>
<feature type="transmembrane region" description="Helical" evidence="6">
    <location>
        <begin position="174"/>
        <end position="197"/>
    </location>
</feature>
<feature type="signal peptide" evidence="7">
    <location>
        <begin position="1"/>
        <end position="19"/>
    </location>
</feature>
<keyword evidence="3 6" id="KW-0812">Transmembrane</keyword>
<dbReference type="GO" id="GO:0012505">
    <property type="term" value="C:endomembrane system"/>
    <property type="evidence" value="ECO:0007669"/>
    <property type="project" value="UniProtKB-SubCell"/>
</dbReference>